<dbReference type="Proteomes" id="UP000198211">
    <property type="component" value="Unassembled WGS sequence"/>
</dbReference>
<organism evidence="1 2">
    <name type="scientific">Phytophthora megakarya</name>
    <dbReference type="NCBI Taxonomy" id="4795"/>
    <lineage>
        <taxon>Eukaryota</taxon>
        <taxon>Sar</taxon>
        <taxon>Stramenopiles</taxon>
        <taxon>Oomycota</taxon>
        <taxon>Peronosporomycetes</taxon>
        <taxon>Peronosporales</taxon>
        <taxon>Peronosporaceae</taxon>
        <taxon>Phytophthora</taxon>
    </lineage>
</organism>
<protein>
    <submittedName>
        <fullName evidence="1">Uncharacterized protein</fullName>
    </submittedName>
</protein>
<name>A0A225WS04_9STRA</name>
<comment type="caution">
    <text evidence="1">The sequence shown here is derived from an EMBL/GenBank/DDBJ whole genome shotgun (WGS) entry which is preliminary data.</text>
</comment>
<sequence>MDVSYEEVPEVRSFSYRPVLILSIAQKFELKNGVLMRRVHLRARAGPANTKTYTTAQRYDVRSHWENEDGWESAASHLLAWLEEACGGICALLPVEKGKDLEMLGKPIKDLSSPFTLVVLDAIGPLPTTDRCNKYILVRSVPDRLLSDRGTNFTSELARSLYQALTQGLNYGLIEHWWEWCECLYMKRKRIGISACIVFGSPIEHHNVKHWPTRLSLVSMDYGRDSKLCLDLAFLNTDRGWKTNGITEYRRKIYQSLHDTRRMVERLLIKAQDRHGCRHPTVLCANVGENAYRIEILNHPDEVVTLMESIDANEVPVKVNAGLPDEEVQLVAEDRPLVEDDLPATSIVEWLPIDGSETPFTGVCSPVIDSVAKQTENRYEILGFNSHT</sequence>
<dbReference type="EMBL" id="NBNE01000407">
    <property type="protein sequence ID" value="OWZ19730.1"/>
    <property type="molecule type" value="Genomic_DNA"/>
</dbReference>
<evidence type="ECO:0000313" key="2">
    <source>
        <dbReference type="Proteomes" id="UP000198211"/>
    </source>
</evidence>
<proteinExistence type="predicted"/>
<gene>
    <name evidence="1" type="ORF">PHMEG_0005969</name>
</gene>
<accession>A0A225WS04</accession>
<dbReference type="AlphaFoldDB" id="A0A225WS04"/>
<keyword evidence="2" id="KW-1185">Reference proteome</keyword>
<reference evidence="2" key="1">
    <citation type="submission" date="2017-03" db="EMBL/GenBank/DDBJ databases">
        <title>Phytopthora megakarya and P. palmivora, two closely related causual agents of cacao black pod achieved similar genome size and gene model numbers by different mechanisms.</title>
        <authorList>
            <person name="Ali S."/>
            <person name="Shao J."/>
            <person name="Larry D.J."/>
            <person name="Kronmiller B."/>
            <person name="Shen D."/>
            <person name="Strem M.D."/>
            <person name="Melnick R.L."/>
            <person name="Guiltinan M.J."/>
            <person name="Tyler B.M."/>
            <person name="Meinhardt L.W."/>
            <person name="Bailey B.A."/>
        </authorList>
    </citation>
    <scope>NUCLEOTIDE SEQUENCE [LARGE SCALE GENOMIC DNA]</scope>
    <source>
        <strain evidence="2">zdho120</strain>
    </source>
</reference>
<evidence type="ECO:0000313" key="1">
    <source>
        <dbReference type="EMBL" id="OWZ19730.1"/>
    </source>
</evidence>